<evidence type="ECO:0000313" key="3">
    <source>
        <dbReference type="Proteomes" id="UP001177769"/>
    </source>
</evidence>
<dbReference type="AlphaFoldDB" id="A0AA95NCW3"/>
<evidence type="ECO:0008006" key="4">
    <source>
        <dbReference type="Google" id="ProtNLM"/>
    </source>
</evidence>
<dbReference type="Proteomes" id="UP001177769">
    <property type="component" value="Chromosome"/>
</dbReference>
<organism evidence="2 3">
    <name type="scientific">Paucibacter sediminis</name>
    <dbReference type="NCBI Taxonomy" id="3019553"/>
    <lineage>
        <taxon>Bacteria</taxon>
        <taxon>Pseudomonadati</taxon>
        <taxon>Pseudomonadota</taxon>
        <taxon>Betaproteobacteria</taxon>
        <taxon>Burkholderiales</taxon>
        <taxon>Sphaerotilaceae</taxon>
        <taxon>Roseateles</taxon>
    </lineage>
</organism>
<gene>
    <name evidence="2" type="ORF">PFX98_04410</name>
</gene>
<keyword evidence="3" id="KW-1185">Reference proteome</keyword>
<sequence>MNARLLPLVLTLALLGCAGPRGHQRSQAPAPQAQHLANAQALAASGYRAPIQEGASFSPQHWLVQGEKLPLALTLPSQGQALPLVVYLPGLGESEQAGALWRQAWARAGYAVLSVQPLDEDALAWGSELARAAEFRTLARERHAASAARLARLDALLQEARRRAAAGDPDCARLDFGRMAIAGYDLGAQSALLLASQFRASILLSPLVAPGEEGAARYAGIQVPVLSITARQDLDPSGFVASAEARQLPFRLMPAGAKYLLLLDGANHARLAGHSEEELDALAQDRSAARAGSNTGNGRRGRGGSGNLPRGAEPTPMLPSARGLPLRESHGKAEFDVLIAGTTVAFLDAHLRERPAARQWLQAQAQAWLGELGQWQQR</sequence>
<feature type="region of interest" description="Disordered" evidence="1">
    <location>
        <begin position="282"/>
        <end position="324"/>
    </location>
</feature>
<evidence type="ECO:0000256" key="1">
    <source>
        <dbReference type="SAM" id="MobiDB-lite"/>
    </source>
</evidence>
<name>A0AA95NCW3_9BURK</name>
<reference evidence="2" key="1">
    <citation type="submission" date="2023-01" db="EMBL/GenBank/DDBJ databases">
        <title>Whole genome sequence of Paucibacter sp. S2-9 isolated from pond sediment.</title>
        <authorList>
            <person name="Jung J.Y."/>
        </authorList>
    </citation>
    <scope>NUCLEOTIDE SEQUENCE</scope>
    <source>
        <strain evidence="2">S2-9</strain>
    </source>
</reference>
<dbReference type="RefSeq" id="WP_285233956.1">
    <property type="nucleotide sequence ID" value="NZ_CP116346.1"/>
</dbReference>
<dbReference type="PROSITE" id="PS51257">
    <property type="entry name" value="PROKAR_LIPOPROTEIN"/>
    <property type="match status" value="1"/>
</dbReference>
<dbReference type="KEGG" id="pais:PFX98_04410"/>
<protein>
    <recommendedName>
        <fullName evidence="4">Alpha/beta hydrolase</fullName>
    </recommendedName>
</protein>
<proteinExistence type="predicted"/>
<dbReference type="EMBL" id="CP116346">
    <property type="protein sequence ID" value="WIT12855.1"/>
    <property type="molecule type" value="Genomic_DNA"/>
</dbReference>
<evidence type="ECO:0000313" key="2">
    <source>
        <dbReference type="EMBL" id="WIT12855.1"/>
    </source>
</evidence>
<dbReference type="Gene3D" id="3.40.50.1820">
    <property type="entry name" value="alpha/beta hydrolase"/>
    <property type="match status" value="1"/>
</dbReference>
<dbReference type="SUPFAM" id="SSF53474">
    <property type="entry name" value="alpha/beta-Hydrolases"/>
    <property type="match status" value="1"/>
</dbReference>
<dbReference type="InterPro" id="IPR029058">
    <property type="entry name" value="AB_hydrolase_fold"/>
</dbReference>
<accession>A0AA95NCW3</accession>